<name>A0A4R4UUY6_9PSEU</name>
<evidence type="ECO:0000256" key="7">
    <source>
        <dbReference type="SAM" id="SignalP"/>
    </source>
</evidence>
<dbReference type="Pfam" id="PF16708">
    <property type="entry name" value="LppA"/>
    <property type="match status" value="1"/>
</dbReference>
<dbReference type="Proteomes" id="UP000294744">
    <property type="component" value="Unassembled WGS sequence"/>
</dbReference>
<keyword evidence="9" id="KW-1185">Reference proteome</keyword>
<evidence type="ECO:0000256" key="4">
    <source>
        <dbReference type="ARBA" id="ARBA00023136"/>
    </source>
</evidence>
<keyword evidence="5" id="KW-0564">Palmitate</keyword>
<evidence type="ECO:0000256" key="3">
    <source>
        <dbReference type="ARBA" id="ARBA00022729"/>
    </source>
</evidence>
<feature type="chain" id="PRO_5039028553" description="Lipoprotein" evidence="7">
    <location>
        <begin position="21"/>
        <end position="170"/>
    </location>
</feature>
<keyword evidence="2" id="KW-1003">Cell membrane</keyword>
<dbReference type="GO" id="GO:0005886">
    <property type="term" value="C:plasma membrane"/>
    <property type="evidence" value="ECO:0007669"/>
    <property type="project" value="UniProtKB-SubCell"/>
</dbReference>
<keyword evidence="6" id="KW-0449">Lipoprotein</keyword>
<organism evidence="8 9">
    <name type="scientific">Saccharopolyspora aridisoli</name>
    <dbReference type="NCBI Taxonomy" id="2530385"/>
    <lineage>
        <taxon>Bacteria</taxon>
        <taxon>Bacillati</taxon>
        <taxon>Actinomycetota</taxon>
        <taxon>Actinomycetes</taxon>
        <taxon>Pseudonocardiales</taxon>
        <taxon>Pseudonocardiaceae</taxon>
        <taxon>Saccharopolyspora</taxon>
    </lineage>
</organism>
<sequence length="170" mass="18363">MRRFATLILSAALLSGCAGGPDGGSMEDQLNALRQRPSMEEVAADYDQMQQELRERLVAEIGLPEFTDEGNTGESACPDFADVRGAEQRTLATWMQEGGIPDEQWARALQIATEVGASRGFTELHVVTDRPGDHKIELHNPYGARLQLGAAANTVLSVRTGCHLLQSAKG</sequence>
<dbReference type="AlphaFoldDB" id="A0A4R4UUY6"/>
<evidence type="ECO:0008006" key="10">
    <source>
        <dbReference type="Google" id="ProtNLM"/>
    </source>
</evidence>
<evidence type="ECO:0000313" key="9">
    <source>
        <dbReference type="Proteomes" id="UP000294744"/>
    </source>
</evidence>
<evidence type="ECO:0000256" key="1">
    <source>
        <dbReference type="ARBA" id="ARBA00004193"/>
    </source>
</evidence>
<dbReference type="PROSITE" id="PS51257">
    <property type="entry name" value="PROKAR_LIPOPROTEIN"/>
    <property type="match status" value="1"/>
</dbReference>
<evidence type="ECO:0000256" key="2">
    <source>
        <dbReference type="ARBA" id="ARBA00022475"/>
    </source>
</evidence>
<dbReference type="RefSeq" id="WP_132619647.1">
    <property type="nucleotide sequence ID" value="NZ_SMKV01000003.1"/>
</dbReference>
<dbReference type="EMBL" id="SMKV01000003">
    <property type="protein sequence ID" value="TDC95941.1"/>
    <property type="molecule type" value="Genomic_DNA"/>
</dbReference>
<comment type="subcellular location">
    <subcellularLocation>
        <location evidence="1">Cell membrane</location>
        <topology evidence="1">Lipid-anchor</topology>
    </subcellularLocation>
</comment>
<accession>A0A4R4UUY6</accession>
<evidence type="ECO:0000256" key="6">
    <source>
        <dbReference type="ARBA" id="ARBA00023288"/>
    </source>
</evidence>
<proteinExistence type="predicted"/>
<feature type="signal peptide" evidence="7">
    <location>
        <begin position="1"/>
        <end position="20"/>
    </location>
</feature>
<gene>
    <name evidence="8" type="ORF">E1161_04030</name>
</gene>
<keyword evidence="3 7" id="KW-0732">Signal</keyword>
<dbReference type="OrthoDB" id="3692710at2"/>
<evidence type="ECO:0000256" key="5">
    <source>
        <dbReference type="ARBA" id="ARBA00023139"/>
    </source>
</evidence>
<comment type="caution">
    <text evidence="8">The sequence shown here is derived from an EMBL/GenBank/DDBJ whole genome shotgun (WGS) entry which is preliminary data.</text>
</comment>
<evidence type="ECO:0000313" key="8">
    <source>
        <dbReference type="EMBL" id="TDC95941.1"/>
    </source>
</evidence>
<dbReference type="InterPro" id="IPR032018">
    <property type="entry name" value="LppA/LppB/LprP"/>
</dbReference>
<dbReference type="Gene3D" id="3.30.2030.20">
    <property type="match status" value="1"/>
</dbReference>
<keyword evidence="4" id="KW-0472">Membrane</keyword>
<reference evidence="8 9" key="1">
    <citation type="submission" date="2019-03" db="EMBL/GenBank/DDBJ databases">
        <title>Draft genome sequences of novel Actinobacteria.</title>
        <authorList>
            <person name="Sahin N."/>
            <person name="Ay H."/>
            <person name="Saygin H."/>
        </authorList>
    </citation>
    <scope>NUCLEOTIDE SEQUENCE [LARGE SCALE GENOMIC DNA]</scope>
    <source>
        <strain evidence="8 9">16K404</strain>
    </source>
</reference>
<protein>
    <recommendedName>
        <fullName evidence="10">Lipoprotein</fullName>
    </recommendedName>
</protein>